<dbReference type="PROSITE" id="PS51257">
    <property type="entry name" value="PROKAR_LIPOPROTEIN"/>
    <property type="match status" value="1"/>
</dbReference>
<dbReference type="PANTHER" id="PTHR43752:SF2">
    <property type="entry name" value="BNR_ASP-BOX REPEAT FAMILY PROTEIN"/>
    <property type="match status" value="1"/>
</dbReference>
<dbReference type="PANTHER" id="PTHR43752">
    <property type="entry name" value="BNR/ASP-BOX REPEAT FAMILY PROTEIN"/>
    <property type="match status" value="1"/>
</dbReference>
<dbReference type="AlphaFoldDB" id="A0A1G9SHB1"/>
<dbReference type="OrthoDB" id="7294637at2"/>
<reference evidence="4" key="1">
    <citation type="submission" date="2016-10" db="EMBL/GenBank/DDBJ databases">
        <authorList>
            <person name="Varghese N."/>
            <person name="Submissions S."/>
        </authorList>
    </citation>
    <scope>NUCLEOTIDE SEQUENCE [LARGE SCALE GENOMIC DNA]</scope>
    <source>
        <strain evidence="4">DSM 24536</strain>
    </source>
</reference>
<dbReference type="EMBL" id="FNHH01000010">
    <property type="protein sequence ID" value="SDM34710.1"/>
    <property type="molecule type" value="Genomic_DNA"/>
</dbReference>
<evidence type="ECO:0000313" key="4">
    <source>
        <dbReference type="Proteomes" id="UP000199226"/>
    </source>
</evidence>
<organism evidence="3 4">
    <name type="scientific">Daejeonella rubra</name>
    <dbReference type="NCBI Taxonomy" id="990371"/>
    <lineage>
        <taxon>Bacteria</taxon>
        <taxon>Pseudomonadati</taxon>
        <taxon>Bacteroidota</taxon>
        <taxon>Sphingobacteriia</taxon>
        <taxon>Sphingobacteriales</taxon>
        <taxon>Sphingobacteriaceae</taxon>
        <taxon>Daejeonella</taxon>
    </lineage>
</organism>
<dbReference type="InterPro" id="IPR011040">
    <property type="entry name" value="Sialidase"/>
</dbReference>
<dbReference type="RefSeq" id="WP_090704052.1">
    <property type="nucleotide sequence ID" value="NZ_FNHH01000010.1"/>
</dbReference>
<dbReference type="InterPro" id="IPR036278">
    <property type="entry name" value="Sialidase_sf"/>
</dbReference>
<evidence type="ECO:0000259" key="2">
    <source>
        <dbReference type="Pfam" id="PF13088"/>
    </source>
</evidence>
<dbReference type="CDD" id="cd15482">
    <property type="entry name" value="Sialidase_non-viral"/>
    <property type="match status" value="1"/>
</dbReference>
<name>A0A1G9SHB1_9SPHI</name>
<dbReference type="Proteomes" id="UP000199226">
    <property type="component" value="Unassembled WGS sequence"/>
</dbReference>
<dbReference type="Pfam" id="PF13088">
    <property type="entry name" value="BNR_2"/>
    <property type="match status" value="1"/>
</dbReference>
<keyword evidence="4" id="KW-1185">Reference proteome</keyword>
<feature type="signal peptide" evidence="1">
    <location>
        <begin position="1"/>
        <end position="20"/>
    </location>
</feature>
<evidence type="ECO:0000256" key="1">
    <source>
        <dbReference type="SAM" id="SignalP"/>
    </source>
</evidence>
<accession>A0A1G9SHB1</accession>
<evidence type="ECO:0000313" key="3">
    <source>
        <dbReference type="EMBL" id="SDM34710.1"/>
    </source>
</evidence>
<dbReference type="Gene3D" id="2.120.10.10">
    <property type="match status" value="1"/>
</dbReference>
<keyword evidence="1" id="KW-0732">Signal</keyword>
<sequence>MRTRSILLSALFLTSSFTFLFSGCKSIKTDVLSISGDKDASAIAEFISDPEDSRLKDRKFEQVPAVGATADGKQVFVAWYSGGAAAGPGNYVTLSVSQDSGNTWLNDQLVVYPTDQSYRLFDPAIWRDNNGKVHLFYGSAKNSLIWDGFGGVNSVEIKWDGKKIANSKPIRISDGVMSNKPVYLPSKNIALFPVYIDKPLPGTKSEKAFPQNGVFIYSKDFSKSPNKLQLSPYASIQIDEELRIHDEPQVVEISEMGESLAMLRTIKGIYYTKSNDFGKTWSQLQPFTASGPTTSSRFYLGKLSSGNLLLVSNNSTTRNKMTAFLSKDGGKTWPHKLLLDSRENVSYPDADQTNDGNIHVVFDRERTGARDILYCRFTENDILNGNSSAVFKNRVNKK</sequence>
<dbReference type="SUPFAM" id="SSF50939">
    <property type="entry name" value="Sialidases"/>
    <property type="match status" value="1"/>
</dbReference>
<proteinExistence type="predicted"/>
<protein>
    <submittedName>
        <fullName evidence="3">BNR repeat-like domain-containing protein</fullName>
    </submittedName>
</protein>
<gene>
    <name evidence="3" type="ORF">SAMN05421813_11054</name>
</gene>
<dbReference type="STRING" id="990371.SAMN05421813_11054"/>
<feature type="chain" id="PRO_5011501345" evidence="1">
    <location>
        <begin position="21"/>
        <end position="398"/>
    </location>
</feature>
<feature type="domain" description="Sialidase" evidence="2">
    <location>
        <begin position="75"/>
        <end position="360"/>
    </location>
</feature>